<keyword evidence="3" id="KW-1185">Reference proteome</keyword>
<protein>
    <submittedName>
        <fullName evidence="2">Uncharacterized protein</fullName>
    </submittedName>
</protein>
<accession>A0A7W7GJZ1</accession>
<dbReference type="EMBL" id="JACHMS010000001">
    <property type="protein sequence ID" value="MBB4713540.1"/>
    <property type="molecule type" value="Genomic_DNA"/>
</dbReference>
<feature type="region of interest" description="Disordered" evidence="1">
    <location>
        <begin position="1"/>
        <end position="34"/>
    </location>
</feature>
<sequence>MTDRPRPPVGTGRSGSPKPPALAALPQRRALTYG</sequence>
<reference evidence="2 3" key="1">
    <citation type="submission" date="2020-08" db="EMBL/GenBank/DDBJ databases">
        <title>Sequencing the genomes of 1000 actinobacteria strains.</title>
        <authorList>
            <person name="Klenk H.-P."/>
        </authorList>
    </citation>
    <scope>NUCLEOTIDE SEQUENCE [LARGE SCALE GENOMIC DNA]</scope>
    <source>
        <strain evidence="2 3">DSM 40483</strain>
    </source>
</reference>
<evidence type="ECO:0000313" key="3">
    <source>
        <dbReference type="Proteomes" id="UP000565089"/>
    </source>
</evidence>
<evidence type="ECO:0000256" key="1">
    <source>
        <dbReference type="SAM" id="MobiDB-lite"/>
    </source>
</evidence>
<name>A0A7W7GJZ1_9ACTN</name>
<dbReference type="AlphaFoldDB" id="A0A7W7GJZ1"/>
<proteinExistence type="predicted"/>
<gene>
    <name evidence="2" type="ORF">BJ965_003422</name>
</gene>
<comment type="caution">
    <text evidence="2">The sequence shown here is derived from an EMBL/GenBank/DDBJ whole genome shotgun (WGS) entry which is preliminary data.</text>
</comment>
<evidence type="ECO:0000313" key="2">
    <source>
        <dbReference type="EMBL" id="MBB4713540.1"/>
    </source>
</evidence>
<dbReference type="Proteomes" id="UP000565089">
    <property type="component" value="Unassembled WGS sequence"/>
</dbReference>
<feature type="compositionally biased region" description="Low complexity" evidence="1">
    <location>
        <begin position="21"/>
        <end position="34"/>
    </location>
</feature>
<organism evidence="2 3">
    <name type="scientific">Streptomyces luteogriseus</name>
    <dbReference type="NCBI Taxonomy" id="68233"/>
    <lineage>
        <taxon>Bacteria</taxon>
        <taxon>Bacillati</taxon>
        <taxon>Actinomycetota</taxon>
        <taxon>Actinomycetes</taxon>
        <taxon>Kitasatosporales</taxon>
        <taxon>Streptomycetaceae</taxon>
        <taxon>Streptomyces</taxon>
    </lineage>
</organism>